<dbReference type="AlphaFoldDB" id="A0AAV6ZVE2"/>
<name>A0AAV6ZVE2_ENGPU</name>
<gene>
    <name evidence="1" type="ORF">GDO81_004006</name>
</gene>
<dbReference type="PANTHER" id="PTHR24135:SF17">
    <property type="entry name" value="SH3 AND MULTIPLE ANKYRIN REPEAT DOMAINS PROTEIN 2"/>
    <property type="match status" value="1"/>
</dbReference>
<evidence type="ECO:0000313" key="2">
    <source>
        <dbReference type="Proteomes" id="UP000824782"/>
    </source>
</evidence>
<protein>
    <recommendedName>
        <fullName evidence="3">PDZ domain-containing protein</fullName>
    </recommendedName>
</protein>
<dbReference type="GO" id="GO:0035255">
    <property type="term" value="F:ionotropic glutamate receptor binding"/>
    <property type="evidence" value="ECO:0007669"/>
    <property type="project" value="TreeGrafter"/>
</dbReference>
<organism evidence="1 2">
    <name type="scientific">Engystomops pustulosus</name>
    <name type="common">Tungara frog</name>
    <name type="synonym">Physalaemus pustulosus</name>
    <dbReference type="NCBI Taxonomy" id="76066"/>
    <lineage>
        <taxon>Eukaryota</taxon>
        <taxon>Metazoa</taxon>
        <taxon>Chordata</taxon>
        <taxon>Craniata</taxon>
        <taxon>Vertebrata</taxon>
        <taxon>Euteleostomi</taxon>
        <taxon>Amphibia</taxon>
        <taxon>Batrachia</taxon>
        <taxon>Anura</taxon>
        <taxon>Neobatrachia</taxon>
        <taxon>Hyloidea</taxon>
        <taxon>Leptodactylidae</taxon>
        <taxon>Leiuperinae</taxon>
        <taxon>Engystomops</taxon>
    </lineage>
</organism>
<accession>A0AAV6ZVE2</accession>
<dbReference type="GO" id="GO:0045211">
    <property type="term" value="C:postsynaptic membrane"/>
    <property type="evidence" value="ECO:0007669"/>
    <property type="project" value="TreeGrafter"/>
</dbReference>
<dbReference type="GO" id="GO:0043197">
    <property type="term" value="C:dendritic spine"/>
    <property type="evidence" value="ECO:0007669"/>
    <property type="project" value="TreeGrafter"/>
</dbReference>
<dbReference type="PANTHER" id="PTHR24135">
    <property type="entry name" value="SH3 AND MULTIPLE ANKYRIN REPEAT DOMAINS PROTEIN"/>
    <property type="match status" value="1"/>
</dbReference>
<dbReference type="Proteomes" id="UP000824782">
    <property type="component" value="Unassembled WGS sequence"/>
</dbReference>
<reference evidence="1" key="1">
    <citation type="thesis" date="2020" institute="ProQuest LLC" country="789 East Eisenhower Parkway, Ann Arbor, MI, USA">
        <title>Comparative Genomics and Chromosome Evolution.</title>
        <authorList>
            <person name="Mudd A.B."/>
        </authorList>
    </citation>
    <scope>NUCLEOTIDE SEQUENCE</scope>
    <source>
        <strain evidence="1">237g6f4</strain>
        <tissue evidence="1">Blood</tissue>
    </source>
</reference>
<dbReference type="GO" id="GO:0030160">
    <property type="term" value="F:synaptic receptor adaptor activity"/>
    <property type="evidence" value="ECO:0007669"/>
    <property type="project" value="TreeGrafter"/>
</dbReference>
<evidence type="ECO:0000313" key="1">
    <source>
        <dbReference type="EMBL" id="KAG8551205.1"/>
    </source>
</evidence>
<comment type="caution">
    <text evidence="1">The sequence shown here is derived from an EMBL/GenBank/DDBJ whole genome shotgun (WGS) entry which is preliminary data.</text>
</comment>
<evidence type="ECO:0008006" key="3">
    <source>
        <dbReference type="Google" id="ProtNLM"/>
    </source>
</evidence>
<dbReference type="GO" id="GO:0014069">
    <property type="term" value="C:postsynaptic density"/>
    <property type="evidence" value="ECO:0007669"/>
    <property type="project" value="TreeGrafter"/>
</dbReference>
<dbReference type="InterPro" id="IPR051569">
    <property type="entry name" value="SHANK"/>
</dbReference>
<dbReference type="InterPro" id="IPR036034">
    <property type="entry name" value="PDZ_sf"/>
</dbReference>
<dbReference type="Gene3D" id="2.30.42.10">
    <property type="match status" value="1"/>
</dbReference>
<proteinExistence type="predicted"/>
<sequence>MLPVADTLCVPSSPADTPIEEFNPTPAFPALQYLESVDEDGVAWQAGLRTGDFLIEVGSYIQDGHMLYCSCLLYVVLCGCCAGSPASCRLLSVAEMDEACIVSCWGL</sequence>
<dbReference type="EMBL" id="WNYA01000011">
    <property type="protein sequence ID" value="KAG8551205.1"/>
    <property type="molecule type" value="Genomic_DNA"/>
</dbReference>
<dbReference type="SUPFAM" id="SSF50156">
    <property type="entry name" value="PDZ domain-like"/>
    <property type="match status" value="1"/>
</dbReference>
<keyword evidence="2" id="KW-1185">Reference proteome</keyword>